<feature type="region of interest" description="Disordered" evidence="2">
    <location>
        <begin position="664"/>
        <end position="696"/>
    </location>
</feature>
<gene>
    <name evidence="4" type="ORF">ACHAWU_008665</name>
</gene>
<comment type="caution">
    <text evidence="4">The sequence shown here is derived from an EMBL/GenBank/DDBJ whole genome shotgun (WGS) entry which is preliminary data.</text>
</comment>
<keyword evidence="1" id="KW-0479">Metal-binding</keyword>
<feature type="compositionally biased region" description="Low complexity" evidence="2">
    <location>
        <begin position="415"/>
        <end position="430"/>
    </location>
</feature>
<sequence length="744" mass="79455">MLSKPGEARTTPRTNASRKKAAADESPDDVVRRLQRLPSNKACADCSSKLTQCVNLTHGTFVCMPCSGVHREFNHKIKGIGHSSFTPDEVTMLKLPTSGNESVNARYLAKYDANASSSSTGGRYNDYSNRHNTRNVMASSTMKPPQNNSDLQHLRSWIQQKYIVKCWYVGDGGDEAGVDVGGSGGASEAGRRKIMPTKAHRPTSSLSALPKPTSAPSKSGTLHSTAASHDDSFFDAIASSSTGATNKVDEWDAFGGSSSSPAAFQADFGGFSDQQQQQPQQQQPPSQFQTATMVSLPPLATATGGSTVAIPTFQATFDQNNVTTVIPQTQAMQGNVGGGNFVADFSSMQQPQQSQMMQQQQPHPMQVQNNQGFASFPSMIPQQQQPTMQTQQGVQPNQQMHLQSNFGHMQGGSGMMIQQQHQQQQVQGRMSNQQGGGNLSEFPQQQSQPHLTSQPPQNDQSSFANFSSMQQPEQPISNEVATAAPFPPSNPNAFKAVDSDKMSAFDAFDGLSLEPTLTINAFRNADNTEVNSINASVPTGANEPNCHEGGQIVNGTNEISILSTDANVRKDNESKYSTMSINGAGHAHPSLHPGGEMHILNNAQTTAVENSIGNGNDDGRAAAALFQETTYLLQKLNMQQLMQVHQLISSMTASSLNQQAASTEAWASHAPTNSVSHDVSTENKSRNGGAGMAMEKMGDCANKPIDAINVPPAAAPTPLSPPPVSIAPSNVLPPVEKEGNPFDF</sequence>
<feature type="compositionally biased region" description="Basic and acidic residues" evidence="2">
    <location>
        <begin position="735"/>
        <end position="744"/>
    </location>
</feature>
<feature type="compositionally biased region" description="Pro residues" evidence="2">
    <location>
        <begin position="713"/>
        <end position="725"/>
    </location>
</feature>
<proteinExistence type="predicted"/>
<dbReference type="CDD" id="cd08838">
    <property type="entry name" value="ArfGap_AGFG"/>
    <property type="match status" value="1"/>
</dbReference>
<accession>A0ABD3M8J0</accession>
<feature type="compositionally biased region" description="Basic residues" evidence="2">
    <location>
        <begin position="192"/>
        <end position="201"/>
    </location>
</feature>
<keyword evidence="5" id="KW-1185">Reference proteome</keyword>
<reference evidence="4 5" key="1">
    <citation type="submission" date="2024-10" db="EMBL/GenBank/DDBJ databases">
        <title>Updated reference genomes for cyclostephanoid diatoms.</title>
        <authorList>
            <person name="Roberts W.R."/>
            <person name="Alverson A.J."/>
        </authorList>
    </citation>
    <scope>NUCLEOTIDE SEQUENCE [LARGE SCALE GENOMIC DNA]</scope>
    <source>
        <strain evidence="4 5">AJA232-27</strain>
    </source>
</reference>
<name>A0ABD3M8J0_9STRA</name>
<dbReference type="InterPro" id="IPR001164">
    <property type="entry name" value="ArfGAP_dom"/>
</dbReference>
<dbReference type="PROSITE" id="PS50115">
    <property type="entry name" value="ARFGAP"/>
    <property type="match status" value="1"/>
</dbReference>
<dbReference type="Gene3D" id="1.10.220.150">
    <property type="entry name" value="Arf GTPase activating protein"/>
    <property type="match status" value="1"/>
</dbReference>
<dbReference type="InterPro" id="IPR044820">
    <property type="entry name" value="AGD14-like"/>
</dbReference>
<evidence type="ECO:0000259" key="3">
    <source>
        <dbReference type="PROSITE" id="PS50115"/>
    </source>
</evidence>
<evidence type="ECO:0000256" key="1">
    <source>
        <dbReference type="PROSITE-ProRule" id="PRU00288"/>
    </source>
</evidence>
<keyword evidence="1" id="KW-0863">Zinc-finger</keyword>
<keyword evidence="1" id="KW-0862">Zinc</keyword>
<feature type="region of interest" description="Disordered" evidence="2">
    <location>
        <begin position="1"/>
        <end position="29"/>
    </location>
</feature>
<evidence type="ECO:0000313" key="5">
    <source>
        <dbReference type="Proteomes" id="UP001530293"/>
    </source>
</evidence>
<evidence type="ECO:0000313" key="4">
    <source>
        <dbReference type="EMBL" id="KAL3759056.1"/>
    </source>
</evidence>
<feature type="compositionally biased region" description="Polar residues" evidence="2">
    <location>
        <begin position="441"/>
        <end position="480"/>
    </location>
</feature>
<feature type="region of interest" description="Disordered" evidence="2">
    <location>
        <begin position="251"/>
        <end position="289"/>
    </location>
</feature>
<dbReference type="PANTHER" id="PTHR46085">
    <property type="entry name" value="ARFGAP/RECO-RELATED"/>
    <property type="match status" value="1"/>
</dbReference>
<feature type="compositionally biased region" description="Polar residues" evidence="2">
    <location>
        <begin position="214"/>
        <end position="223"/>
    </location>
</feature>
<dbReference type="PANTHER" id="PTHR46085:SF3">
    <property type="entry name" value="ARF GTPASE ACTIVATING PROTEIN"/>
    <property type="match status" value="1"/>
</dbReference>
<dbReference type="EMBL" id="JALLBG020000214">
    <property type="protein sequence ID" value="KAL3759056.1"/>
    <property type="molecule type" value="Genomic_DNA"/>
</dbReference>
<dbReference type="Proteomes" id="UP001530293">
    <property type="component" value="Unassembled WGS sequence"/>
</dbReference>
<dbReference type="InterPro" id="IPR037278">
    <property type="entry name" value="ARFGAP/RecO"/>
</dbReference>
<dbReference type="Pfam" id="PF01412">
    <property type="entry name" value="ArfGap"/>
    <property type="match status" value="1"/>
</dbReference>
<dbReference type="GO" id="GO:0008270">
    <property type="term" value="F:zinc ion binding"/>
    <property type="evidence" value="ECO:0007669"/>
    <property type="project" value="UniProtKB-KW"/>
</dbReference>
<feature type="region of interest" description="Disordered" evidence="2">
    <location>
        <begin position="709"/>
        <end position="744"/>
    </location>
</feature>
<dbReference type="SUPFAM" id="SSF57863">
    <property type="entry name" value="ArfGap/RecO-like zinc finger"/>
    <property type="match status" value="1"/>
</dbReference>
<dbReference type="InterPro" id="IPR038508">
    <property type="entry name" value="ArfGAP_dom_sf"/>
</dbReference>
<feature type="compositionally biased region" description="Low complexity" evidence="2">
    <location>
        <begin position="253"/>
        <end position="289"/>
    </location>
</feature>
<organism evidence="4 5">
    <name type="scientific">Discostella pseudostelligera</name>
    <dbReference type="NCBI Taxonomy" id="259834"/>
    <lineage>
        <taxon>Eukaryota</taxon>
        <taxon>Sar</taxon>
        <taxon>Stramenopiles</taxon>
        <taxon>Ochrophyta</taxon>
        <taxon>Bacillariophyta</taxon>
        <taxon>Coscinodiscophyceae</taxon>
        <taxon>Thalassiosirophycidae</taxon>
        <taxon>Stephanodiscales</taxon>
        <taxon>Stephanodiscaceae</taxon>
        <taxon>Discostella</taxon>
    </lineage>
</organism>
<feature type="domain" description="Arf-GAP" evidence="3">
    <location>
        <begin position="28"/>
        <end position="176"/>
    </location>
</feature>
<dbReference type="AlphaFoldDB" id="A0ABD3M8J0"/>
<evidence type="ECO:0000256" key="2">
    <source>
        <dbReference type="SAM" id="MobiDB-lite"/>
    </source>
</evidence>
<feature type="region of interest" description="Disordered" evidence="2">
    <location>
        <begin position="179"/>
        <end position="226"/>
    </location>
</feature>
<protein>
    <recommendedName>
        <fullName evidence="3">Arf-GAP domain-containing protein</fullName>
    </recommendedName>
</protein>
<dbReference type="SMART" id="SM00105">
    <property type="entry name" value="ArfGap"/>
    <property type="match status" value="1"/>
</dbReference>
<feature type="region of interest" description="Disordered" evidence="2">
    <location>
        <begin position="404"/>
        <end position="487"/>
    </location>
</feature>